<sequence>MSSPITPYADPWAATIVSALDRHYPWNSAHSASDPQDCDVTPHRLHPSFHGCLDWHSSVHMQYSAVVLLGEGVGDGLAGELAQRLDARLQPAHTQVEAEYVRARRSYERPYGWAWATQLAAACARSSHPGAPRWAEAMAPLSEVVFDNLLEWLPTLAYPVRTGVHDNTAFSLSLLLDSARELGREDVCEAIVDHAMRWFGADRDYPVVYEPSGNDFLSAALCEASLMRRVMDPGAFGAWLGRFLPRLGEADDPLLATPTVLDRTDGKSVHLFGLALSRAWHLRELAGWLDEPAARRAEAAARDNLAAVAEEIVSGDFMSTHWLVTFALRALLARETG</sequence>
<dbReference type="Proteomes" id="UP000244754">
    <property type="component" value="Chromosome"/>
</dbReference>
<dbReference type="EMBL" id="CP026948">
    <property type="protein sequence ID" value="AWB83685.1"/>
    <property type="molecule type" value="Genomic_DNA"/>
</dbReference>
<name>A0A2S0WD39_9CORY</name>
<evidence type="ECO:0000313" key="1">
    <source>
        <dbReference type="EMBL" id="AWB83685.1"/>
    </source>
</evidence>
<evidence type="ECO:0000313" key="2">
    <source>
        <dbReference type="Proteomes" id="UP000244754"/>
    </source>
</evidence>
<protein>
    <submittedName>
        <fullName evidence="1">DUF2891 domain-containing protein</fullName>
    </submittedName>
</protein>
<accession>A0A2S0WD39</accession>
<dbReference type="OrthoDB" id="9779797at2"/>
<dbReference type="InterPro" id="IPR021365">
    <property type="entry name" value="DUF2891"/>
</dbReference>
<reference evidence="2" key="1">
    <citation type="submission" date="2018-01" db="EMBL/GenBank/DDBJ databases">
        <authorList>
            <person name="Li J."/>
        </authorList>
    </citation>
    <scope>NUCLEOTIDE SEQUENCE [LARGE SCALE GENOMIC DNA]</scope>
    <source>
        <strain evidence="2">2184</strain>
    </source>
</reference>
<keyword evidence="2" id="KW-1185">Reference proteome</keyword>
<organism evidence="1 2">
    <name type="scientific">Corynebacterium liangguodongii</name>
    <dbReference type="NCBI Taxonomy" id="2079535"/>
    <lineage>
        <taxon>Bacteria</taxon>
        <taxon>Bacillati</taxon>
        <taxon>Actinomycetota</taxon>
        <taxon>Actinomycetes</taxon>
        <taxon>Mycobacteriales</taxon>
        <taxon>Corynebacteriaceae</taxon>
        <taxon>Corynebacterium</taxon>
    </lineage>
</organism>
<dbReference type="Pfam" id="PF11199">
    <property type="entry name" value="DUF2891"/>
    <property type="match status" value="1"/>
</dbReference>
<proteinExistence type="predicted"/>
<dbReference type="AlphaFoldDB" id="A0A2S0WD39"/>
<dbReference type="RefSeq" id="WP_108403673.1">
    <property type="nucleotide sequence ID" value="NZ_CP026948.1"/>
</dbReference>
<gene>
    <name evidence="1" type="ORF">C3E79_03610</name>
</gene>
<dbReference type="KEGG" id="clia:C3E79_03610"/>